<comment type="subcellular location">
    <subcellularLocation>
        <location evidence="1">Membrane</location>
        <topology evidence="1">Single-pass membrane protein</topology>
    </subcellularLocation>
</comment>
<dbReference type="PANTHER" id="PTHR47947:SF62">
    <property type="entry name" value="CYTOCHROME P450, FAMILY 81, SUBFAMILY D, POLYPEPTIDE 5"/>
    <property type="match status" value="1"/>
</dbReference>
<dbReference type="PANTHER" id="PTHR47947">
    <property type="entry name" value="CYTOCHROME P450 82C3-RELATED"/>
    <property type="match status" value="1"/>
</dbReference>
<evidence type="ECO:0000256" key="5">
    <source>
        <dbReference type="ARBA" id="ARBA00022723"/>
    </source>
</evidence>
<dbReference type="Pfam" id="PF00067">
    <property type="entry name" value="p450"/>
    <property type="match status" value="2"/>
</dbReference>
<evidence type="ECO:0000256" key="6">
    <source>
        <dbReference type="ARBA" id="ARBA00022989"/>
    </source>
</evidence>
<evidence type="ECO:0000256" key="11">
    <source>
        <dbReference type="SAM" id="Phobius"/>
    </source>
</evidence>
<organism evidence="12 13">
    <name type="scientific">Gossypium stocksii</name>
    <dbReference type="NCBI Taxonomy" id="47602"/>
    <lineage>
        <taxon>Eukaryota</taxon>
        <taxon>Viridiplantae</taxon>
        <taxon>Streptophyta</taxon>
        <taxon>Embryophyta</taxon>
        <taxon>Tracheophyta</taxon>
        <taxon>Spermatophyta</taxon>
        <taxon>Magnoliopsida</taxon>
        <taxon>eudicotyledons</taxon>
        <taxon>Gunneridae</taxon>
        <taxon>Pentapetalae</taxon>
        <taxon>rosids</taxon>
        <taxon>malvids</taxon>
        <taxon>Malvales</taxon>
        <taxon>Malvaceae</taxon>
        <taxon>Malvoideae</taxon>
        <taxon>Gossypium</taxon>
    </lineage>
</organism>
<evidence type="ECO:0000256" key="8">
    <source>
        <dbReference type="ARBA" id="ARBA00023004"/>
    </source>
</evidence>
<dbReference type="AlphaFoldDB" id="A0A9D3ZKK1"/>
<dbReference type="Proteomes" id="UP000828251">
    <property type="component" value="Unassembled WGS sequence"/>
</dbReference>
<evidence type="ECO:0000256" key="10">
    <source>
        <dbReference type="ARBA" id="ARBA00023136"/>
    </source>
</evidence>
<keyword evidence="8" id="KW-0408">Iron</keyword>
<keyword evidence="9" id="KW-0503">Monooxygenase</keyword>
<accession>A0A9D3ZKK1</accession>
<evidence type="ECO:0000256" key="4">
    <source>
        <dbReference type="ARBA" id="ARBA00022692"/>
    </source>
</evidence>
<keyword evidence="6 11" id="KW-1133">Transmembrane helix</keyword>
<evidence type="ECO:0000313" key="13">
    <source>
        <dbReference type="Proteomes" id="UP000828251"/>
    </source>
</evidence>
<dbReference type="InterPro" id="IPR036396">
    <property type="entry name" value="Cyt_P450_sf"/>
</dbReference>
<evidence type="ECO:0000256" key="3">
    <source>
        <dbReference type="ARBA" id="ARBA00022617"/>
    </source>
</evidence>
<dbReference type="EMBL" id="JAIQCV010000011">
    <property type="protein sequence ID" value="KAH1045528.1"/>
    <property type="molecule type" value="Genomic_DNA"/>
</dbReference>
<dbReference type="InterPro" id="IPR050651">
    <property type="entry name" value="Plant_Cytochrome_P450_Monoox"/>
</dbReference>
<dbReference type="GO" id="GO:0016705">
    <property type="term" value="F:oxidoreductase activity, acting on paired donors, with incorporation or reduction of molecular oxygen"/>
    <property type="evidence" value="ECO:0007669"/>
    <property type="project" value="InterPro"/>
</dbReference>
<gene>
    <name evidence="12" type="ORF">J1N35_036312</name>
</gene>
<dbReference type="PRINTS" id="PR00463">
    <property type="entry name" value="EP450I"/>
</dbReference>
<keyword evidence="3" id="KW-0349">Heme</keyword>
<name>A0A9D3ZKK1_9ROSI</name>
<evidence type="ECO:0000256" key="2">
    <source>
        <dbReference type="ARBA" id="ARBA00010617"/>
    </source>
</evidence>
<dbReference type="InterPro" id="IPR002401">
    <property type="entry name" value="Cyt_P450_E_grp-I"/>
</dbReference>
<dbReference type="GO" id="GO:0004497">
    <property type="term" value="F:monooxygenase activity"/>
    <property type="evidence" value="ECO:0007669"/>
    <property type="project" value="UniProtKB-KW"/>
</dbReference>
<sequence>MNLPPSPPTLPILGHLHLLKEPFNRSLFALSQKHGPIFSLQLGSHLAVVASSLSVVEECLTKNDVVFANRPYFWVGKYIGYDYTTLGSSPYGDHWRNLRRICKLEIFSANRLNSSSSIRQDEIKNLLRKLYYSLSGDNFVKVELNPLLSNLAFNITMRMIAGKQHKPKAAKLHGLLQELLKLGVSPNVGDFFPFLQWVDFFGYKKKVVKLTREIDGLLQGLVDEHRRNKDGFEEEDTVIGQLLRLQESEAQYYTDEIIKGIVQDMLLGGINTEFITLEWSMSHLLNNLNTLQKSKSELDLHIGHGRLLDETDLPRLHYVQNVISETLRLNPAVPLLIPHVSSDRCNVLGYNIPKGTILLVNVWAIHRDPKVWDEATSFKPERFENGRIKGCKTMPFGLGRRGCPGMDLGQRVVGLALGSLIQCFEWKRVREFPFLLGLYKRVLQYSTDHLKIPFLHIMFNMEFIEIYLLIFLLLIFVITKLLNRTRCKHMNLPPSPPTLPILGHLHLLKEPFNRSLFALSQKHGPILSLRLGSRLAIVVSSPSVVEECLTKNDVVFANRPYFWVGKYIGYDYTTLGSSPYGDHWRNLRRICKLEIFSANRLNSSSSIRRDEIKNLLRKLYCSSSDDNFVKVELKPLLSKLAFNITMRMIAGKQHKPEAVKLHGLLQQLLKLGISPNVGDFFPFLQWADFFGYKKKVVKLTREIDGLLQGLVDEHRRKKDGFKKEDTMISHLLRLQESEAQYYTDEIIKGIVQDMLLGVTNTVVITLEWSMSHLLNNLNTLQKSRSELDFHIGHGRLLDETDLPRLRYLQNIISETLRLNPAVPLLVPHVSSDRCNLLGYNIPKGTMLLVNAWAIHRDPKVWDEATCFKPERFENGRAEGYKMMPFGLGRRACPGMDLGQRVVGLALGSLIQCFEWKRVSSKKIDMVEGRGLNLPKAKPLEAFCKARNTAKELLS</sequence>
<evidence type="ECO:0000256" key="7">
    <source>
        <dbReference type="ARBA" id="ARBA00023002"/>
    </source>
</evidence>
<dbReference type="FunFam" id="1.10.630.10:FF:000023">
    <property type="entry name" value="Cytochrome P450 family protein"/>
    <property type="match status" value="2"/>
</dbReference>
<dbReference type="PROSITE" id="PS00086">
    <property type="entry name" value="CYTOCHROME_P450"/>
    <property type="match status" value="2"/>
</dbReference>
<keyword evidence="7" id="KW-0560">Oxidoreductase</keyword>
<evidence type="ECO:0000256" key="1">
    <source>
        <dbReference type="ARBA" id="ARBA00004167"/>
    </source>
</evidence>
<dbReference type="GO" id="GO:0020037">
    <property type="term" value="F:heme binding"/>
    <property type="evidence" value="ECO:0007669"/>
    <property type="project" value="InterPro"/>
</dbReference>
<dbReference type="GO" id="GO:0005506">
    <property type="term" value="F:iron ion binding"/>
    <property type="evidence" value="ECO:0007669"/>
    <property type="project" value="InterPro"/>
</dbReference>
<dbReference type="InterPro" id="IPR001128">
    <property type="entry name" value="Cyt_P450"/>
</dbReference>
<keyword evidence="4 11" id="KW-0812">Transmembrane</keyword>
<proteinExistence type="inferred from homology"/>
<evidence type="ECO:0000313" key="12">
    <source>
        <dbReference type="EMBL" id="KAH1045528.1"/>
    </source>
</evidence>
<keyword evidence="10 11" id="KW-0472">Membrane</keyword>
<keyword evidence="5" id="KW-0479">Metal-binding</keyword>
<dbReference type="Gene3D" id="1.10.630.10">
    <property type="entry name" value="Cytochrome P450"/>
    <property type="match status" value="2"/>
</dbReference>
<dbReference type="GO" id="GO:0016020">
    <property type="term" value="C:membrane"/>
    <property type="evidence" value="ECO:0007669"/>
    <property type="project" value="UniProtKB-SubCell"/>
</dbReference>
<evidence type="ECO:0000256" key="9">
    <source>
        <dbReference type="ARBA" id="ARBA00023033"/>
    </source>
</evidence>
<feature type="transmembrane region" description="Helical" evidence="11">
    <location>
        <begin position="463"/>
        <end position="482"/>
    </location>
</feature>
<dbReference type="SUPFAM" id="SSF48264">
    <property type="entry name" value="Cytochrome P450"/>
    <property type="match status" value="2"/>
</dbReference>
<dbReference type="PRINTS" id="PR00385">
    <property type="entry name" value="P450"/>
</dbReference>
<dbReference type="InterPro" id="IPR017972">
    <property type="entry name" value="Cyt_P450_CS"/>
</dbReference>
<dbReference type="CDD" id="cd20653">
    <property type="entry name" value="CYP81"/>
    <property type="match status" value="2"/>
</dbReference>
<dbReference type="OrthoDB" id="1055148at2759"/>
<keyword evidence="13" id="KW-1185">Reference proteome</keyword>
<comment type="caution">
    <text evidence="12">The sequence shown here is derived from an EMBL/GenBank/DDBJ whole genome shotgun (WGS) entry which is preliminary data.</text>
</comment>
<reference evidence="12 13" key="1">
    <citation type="journal article" date="2021" name="Plant Biotechnol. J.">
        <title>Multi-omics assisted identification of the key and species-specific regulatory components of drought-tolerant mechanisms in Gossypium stocksii.</title>
        <authorList>
            <person name="Yu D."/>
            <person name="Ke L."/>
            <person name="Zhang D."/>
            <person name="Wu Y."/>
            <person name="Sun Y."/>
            <person name="Mei J."/>
            <person name="Sun J."/>
            <person name="Sun Y."/>
        </authorList>
    </citation>
    <scope>NUCLEOTIDE SEQUENCE [LARGE SCALE GENOMIC DNA]</scope>
    <source>
        <strain evidence="13">cv. E1</strain>
        <tissue evidence="12">Leaf</tissue>
    </source>
</reference>
<protein>
    <recommendedName>
        <fullName evidence="14">Cytochrome P450</fullName>
    </recommendedName>
</protein>
<evidence type="ECO:0008006" key="14">
    <source>
        <dbReference type="Google" id="ProtNLM"/>
    </source>
</evidence>
<comment type="similarity">
    <text evidence="2">Belongs to the cytochrome P450 family.</text>
</comment>